<proteinExistence type="predicted"/>
<evidence type="ECO:0000313" key="3">
    <source>
        <dbReference type="Proteomes" id="UP000076863"/>
    </source>
</evidence>
<evidence type="ECO:0000313" key="2">
    <source>
        <dbReference type="EMBL" id="OAA40857.1"/>
    </source>
</evidence>
<dbReference type="CDD" id="cd00143">
    <property type="entry name" value="PP2Cc"/>
    <property type="match status" value="1"/>
</dbReference>
<dbReference type="Proteomes" id="UP000076863">
    <property type="component" value="Unassembled WGS sequence"/>
</dbReference>
<dbReference type="PANTHER" id="PTHR13832">
    <property type="entry name" value="PROTEIN PHOSPHATASE 2C"/>
    <property type="match status" value="1"/>
</dbReference>
<dbReference type="InterPro" id="IPR036457">
    <property type="entry name" value="PPM-type-like_dom_sf"/>
</dbReference>
<sequence length="428" mass="45843">MSHSTNNEIMDAPRAAPVIQVVPEEVDIPVVSPVKPLSYEEAGAEIRKGADSFSFKAANDRLGRADVASLGTKFPCEDCWDVAVVRGADGQDTLYTGIYDGHNGAETSHVLGKSLIPYVANALAGLPTSNDAPSAEYAIKKAFVNLDNRILSIAETALAAGHPAGTAAVRVATGPAFAGSCALLLAYEQSSATLRIAVTGDSRAVRAQWSPELGKPLVDVLSKDQNTNNEQEIARIAAAHPGEEQDILDMESGCLLGMSPTRTFGNHRWKWPTELVMQARGKCHGPAPHANSKTPPYMTASPEVTTRVVAARDFVIMGSDGLWEAISNEDAVECVSRWLAARREGRPEPVAESHESRYDVNEDGSLSRTARAADFAIEDLDNAAVCLIKNVLGGRHRYMVAGALTATSPMSRHVRDDITVQVIFFETP</sequence>
<dbReference type="PANTHER" id="PTHR13832:SF792">
    <property type="entry name" value="GM14286P"/>
    <property type="match status" value="1"/>
</dbReference>
<name>A0A167C7D0_9HYPO</name>
<dbReference type="GO" id="GO:0004741">
    <property type="term" value="F:[pyruvate dehydrogenase (acetyl-transferring)]-phosphatase activity"/>
    <property type="evidence" value="ECO:0007669"/>
    <property type="project" value="TreeGrafter"/>
</dbReference>
<organism evidence="2 3">
    <name type="scientific">Beauveria brongniartii RCEF 3172</name>
    <dbReference type="NCBI Taxonomy" id="1081107"/>
    <lineage>
        <taxon>Eukaryota</taxon>
        <taxon>Fungi</taxon>
        <taxon>Dikarya</taxon>
        <taxon>Ascomycota</taxon>
        <taxon>Pezizomycotina</taxon>
        <taxon>Sordariomycetes</taxon>
        <taxon>Hypocreomycetidae</taxon>
        <taxon>Hypocreales</taxon>
        <taxon>Cordycipitaceae</taxon>
        <taxon>Beauveria</taxon>
        <taxon>Beauveria brongniartii</taxon>
    </lineage>
</organism>
<dbReference type="SMART" id="SM00332">
    <property type="entry name" value="PP2Cc"/>
    <property type="match status" value="1"/>
</dbReference>
<dbReference type="GO" id="GO:0005739">
    <property type="term" value="C:mitochondrion"/>
    <property type="evidence" value="ECO:0007669"/>
    <property type="project" value="TreeGrafter"/>
</dbReference>
<feature type="domain" description="PPM-type phosphatase" evidence="1">
    <location>
        <begin position="61"/>
        <end position="425"/>
    </location>
</feature>
<protein>
    <submittedName>
        <fullName evidence="2">Protein phosphatase 2C</fullName>
    </submittedName>
</protein>
<dbReference type="EMBL" id="AZHA01000018">
    <property type="protein sequence ID" value="OAA40857.1"/>
    <property type="molecule type" value="Genomic_DNA"/>
</dbReference>
<evidence type="ECO:0000259" key="1">
    <source>
        <dbReference type="PROSITE" id="PS51746"/>
    </source>
</evidence>
<dbReference type="Pfam" id="PF00481">
    <property type="entry name" value="PP2C"/>
    <property type="match status" value="1"/>
</dbReference>
<reference evidence="2 3" key="1">
    <citation type="journal article" date="2016" name="Genome Biol. Evol.">
        <title>Divergent and convergent evolution of fungal pathogenicity.</title>
        <authorList>
            <person name="Shang Y."/>
            <person name="Xiao G."/>
            <person name="Zheng P."/>
            <person name="Cen K."/>
            <person name="Zhan S."/>
            <person name="Wang C."/>
        </authorList>
    </citation>
    <scope>NUCLEOTIDE SEQUENCE [LARGE SCALE GENOMIC DNA]</scope>
    <source>
        <strain evidence="2 3">RCEF 3172</strain>
    </source>
</reference>
<accession>A0A167C7D0</accession>
<comment type="caution">
    <text evidence="2">The sequence shown here is derived from an EMBL/GenBank/DDBJ whole genome shotgun (WGS) entry which is preliminary data.</text>
</comment>
<keyword evidence="3" id="KW-1185">Reference proteome</keyword>
<dbReference type="AlphaFoldDB" id="A0A167C7D0"/>
<dbReference type="PROSITE" id="PS51746">
    <property type="entry name" value="PPM_2"/>
    <property type="match status" value="1"/>
</dbReference>
<dbReference type="InterPro" id="IPR001932">
    <property type="entry name" value="PPM-type_phosphatase-like_dom"/>
</dbReference>
<dbReference type="InterPro" id="IPR015655">
    <property type="entry name" value="PP2C"/>
</dbReference>
<gene>
    <name evidence="2" type="ORF">BBO_05914</name>
</gene>
<dbReference type="Gene3D" id="3.60.40.10">
    <property type="entry name" value="PPM-type phosphatase domain"/>
    <property type="match status" value="1"/>
</dbReference>
<dbReference type="SUPFAM" id="SSF81606">
    <property type="entry name" value="PP2C-like"/>
    <property type="match status" value="1"/>
</dbReference>
<dbReference type="OrthoDB" id="420076at2759"/>